<name>A0ABN2C0Q4_9ACTN</name>
<keyword evidence="10" id="KW-1185">Reference proteome</keyword>
<dbReference type="Gene3D" id="3.10.200.10">
    <property type="entry name" value="Alpha carbonic anhydrase"/>
    <property type="match status" value="1"/>
</dbReference>
<evidence type="ECO:0000313" key="9">
    <source>
        <dbReference type="EMBL" id="GAA1550260.1"/>
    </source>
</evidence>
<feature type="chain" id="PRO_5045390923" description="carbonic anhydrase" evidence="7">
    <location>
        <begin position="32"/>
        <end position="269"/>
    </location>
</feature>
<evidence type="ECO:0000256" key="7">
    <source>
        <dbReference type="SAM" id="SignalP"/>
    </source>
</evidence>
<dbReference type="SUPFAM" id="SSF51069">
    <property type="entry name" value="Carbonic anhydrase"/>
    <property type="match status" value="1"/>
</dbReference>
<comment type="similarity">
    <text evidence="1">Belongs to the alpha-carbonic anhydrase family.</text>
</comment>
<organism evidence="9 10">
    <name type="scientific">Kribbella sancticallisti</name>
    <dbReference type="NCBI Taxonomy" id="460087"/>
    <lineage>
        <taxon>Bacteria</taxon>
        <taxon>Bacillati</taxon>
        <taxon>Actinomycetota</taxon>
        <taxon>Actinomycetes</taxon>
        <taxon>Propionibacteriales</taxon>
        <taxon>Kribbellaceae</taxon>
        <taxon>Kribbella</taxon>
    </lineage>
</organism>
<evidence type="ECO:0000256" key="1">
    <source>
        <dbReference type="ARBA" id="ARBA00010718"/>
    </source>
</evidence>
<protein>
    <recommendedName>
        <fullName evidence="2">carbonic anhydrase</fullName>
        <ecNumber evidence="2">4.2.1.1</ecNumber>
    </recommendedName>
</protein>
<comment type="caution">
    <text evidence="9">The sequence shown here is derived from an EMBL/GenBank/DDBJ whole genome shotgun (WGS) entry which is preliminary data.</text>
</comment>
<dbReference type="InterPro" id="IPR001148">
    <property type="entry name" value="CA_dom"/>
</dbReference>
<reference evidence="9 10" key="1">
    <citation type="journal article" date="2019" name="Int. J. Syst. Evol. Microbiol.">
        <title>The Global Catalogue of Microorganisms (GCM) 10K type strain sequencing project: providing services to taxonomists for standard genome sequencing and annotation.</title>
        <authorList>
            <consortium name="The Broad Institute Genomics Platform"/>
            <consortium name="The Broad Institute Genome Sequencing Center for Infectious Disease"/>
            <person name="Wu L."/>
            <person name="Ma J."/>
        </authorList>
    </citation>
    <scope>NUCLEOTIDE SEQUENCE [LARGE SCALE GENOMIC DNA]</scope>
    <source>
        <strain evidence="9 10">JCM 14969</strain>
    </source>
</reference>
<dbReference type="RefSeq" id="WP_344208318.1">
    <property type="nucleotide sequence ID" value="NZ_BAAAOS010000001.1"/>
</dbReference>
<feature type="domain" description="Alpha-carbonic anhydrase" evidence="8">
    <location>
        <begin position="28"/>
        <end position="263"/>
    </location>
</feature>
<keyword evidence="3" id="KW-0479">Metal-binding</keyword>
<evidence type="ECO:0000256" key="6">
    <source>
        <dbReference type="ARBA" id="ARBA00048348"/>
    </source>
</evidence>
<dbReference type="Pfam" id="PF00194">
    <property type="entry name" value="Carb_anhydrase"/>
    <property type="match status" value="1"/>
</dbReference>
<dbReference type="SMART" id="SM01057">
    <property type="entry name" value="Carb_anhydrase"/>
    <property type="match status" value="1"/>
</dbReference>
<evidence type="ECO:0000259" key="8">
    <source>
        <dbReference type="PROSITE" id="PS51144"/>
    </source>
</evidence>
<proteinExistence type="inferred from homology"/>
<dbReference type="PANTHER" id="PTHR18952:SF265">
    <property type="entry name" value="CARBONIC ANHYDRASE"/>
    <property type="match status" value="1"/>
</dbReference>
<dbReference type="EMBL" id="BAAAOS010000001">
    <property type="protein sequence ID" value="GAA1550260.1"/>
    <property type="molecule type" value="Genomic_DNA"/>
</dbReference>
<evidence type="ECO:0000256" key="3">
    <source>
        <dbReference type="ARBA" id="ARBA00022723"/>
    </source>
</evidence>
<dbReference type="Proteomes" id="UP001500393">
    <property type="component" value="Unassembled WGS sequence"/>
</dbReference>
<evidence type="ECO:0000256" key="2">
    <source>
        <dbReference type="ARBA" id="ARBA00012925"/>
    </source>
</evidence>
<keyword evidence="7" id="KW-0732">Signal</keyword>
<dbReference type="InterPro" id="IPR036398">
    <property type="entry name" value="CA_dom_sf"/>
</dbReference>
<dbReference type="PROSITE" id="PS51318">
    <property type="entry name" value="TAT"/>
    <property type="match status" value="1"/>
</dbReference>
<keyword evidence="4" id="KW-0862">Zinc</keyword>
<comment type="catalytic activity">
    <reaction evidence="6">
        <text>hydrogencarbonate + H(+) = CO2 + H2O</text>
        <dbReference type="Rhea" id="RHEA:10748"/>
        <dbReference type="ChEBI" id="CHEBI:15377"/>
        <dbReference type="ChEBI" id="CHEBI:15378"/>
        <dbReference type="ChEBI" id="CHEBI:16526"/>
        <dbReference type="ChEBI" id="CHEBI:17544"/>
        <dbReference type="EC" id="4.2.1.1"/>
    </reaction>
</comment>
<evidence type="ECO:0000256" key="4">
    <source>
        <dbReference type="ARBA" id="ARBA00022833"/>
    </source>
</evidence>
<dbReference type="InterPro" id="IPR041891">
    <property type="entry name" value="Alpha_CA_prokaryot-like"/>
</dbReference>
<dbReference type="PANTHER" id="PTHR18952">
    <property type="entry name" value="CARBONIC ANHYDRASE"/>
    <property type="match status" value="1"/>
</dbReference>
<accession>A0ABN2C0Q4</accession>
<dbReference type="EC" id="4.2.1.1" evidence="2"/>
<dbReference type="PROSITE" id="PS51144">
    <property type="entry name" value="ALPHA_CA_2"/>
    <property type="match status" value="1"/>
</dbReference>
<feature type="signal peptide" evidence="7">
    <location>
        <begin position="1"/>
        <end position="31"/>
    </location>
</feature>
<keyword evidence="5" id="KW-0456">Lyase</keyword>
<dbReference type="CDD" id="cd03124">
    <property type="entry name" value="alpha_CA_prokaryotic_like"/>
    <property type="match status" value="1"/>
</dbReference>
<evidence type="ECO:0000313" key="10">
    <source>
        <dbReference type="Proteomes" id="UP001500393"/>
    </source>
</evidence>
<dbReference type="InterPro" id="IPR023561">
    <property type="entry name" value="Carbonic_anhydrase_a-class"/>
</dbReference>
<dbReference type="InterPro" id="IPR006311">
    <property type="entry name" value="TAT_signal"/>
</dbReference>
<gene>
    <name evidence="9" type="ORF">GCM10009789_00080</name>
</gene>
<sequence length="269" mass="29133">MTDRRTFLAIPVVALASAVVAKATSSTPASAATQQQSPQQIPQQVPQQIPQQSPVNVVRSAVRVQPGLPQLDVHYSRHVPVGVHYVSKDDPATGGCSVHGTEETEEVDVPAGAGYINLSGVRYDLIQFHFHTPSEHTFNGRHAPLEMHLVHQDATGRKLVIGVPLVEGAAGEADRILSRLPEECGEPIEVEDFNLRALLPANPSTLRYNGSLTTSPYSEGVQWFLTVPKTVTAKSIAGFRSLFPDGDSRPSQALNGRHLLADVHWSGHW</sequence>
<evidence type="ECO:0000256" key="5">
    <source>
        <dbReference type="ARBA" id="ARBA00023239"/>
    </source>
</evidence>